<feature type="chain" id="PRO_5042011024" description="Secreted protein" evidence="2">
    <location>
        <begin position="18"/>
        <end position="88"/>
    </location>
</feature>
<reference evidence="3" key="1">
    <citation type="submission" date="2023-11" db="EMBL/GenBank/DDBJ databases">
        <title>Genome assemblies of two species of porcelain crab, Petrolisthes cinctipes and Petrolisthes manimaculis (Anomura: Porcellanidae).</title>
        <authorList>
            <person name="Angst P."/>
        </authorList>
    </citation>
    <scope>NUCLEOTIDE SEQUENCE</scope>
    <source>
        <strain evidence="3">PB745_02</strain>
        <tissue evidence="3">Gill</tissue>
    </source>
</reference>
<accession>A0AAE1NS62</accession>
<protein>
    <recommendedName>
        <fullName evidence="5">Secreted protein</fullName>
    </recommendedName>
</protein>
<gene>
    <name evidence="3" type="ORF">Pmani_032203</name>
</gene>
<sequence>MNVVVVVVVGGLIVSAALPISGDVNHVRSDSPRCGAPKEVSGGSQQPPLVPPPPLPPGLLHPGSVYLALAREGEEGWDSAVTEADGDC</sequence>
<organism evidence="3 4">
    <name type="scientific">Petrolisthes manimaculis</name>
    <dbReference type="NCBI Taxonomy" id="1843537"/>
    <lineage>
        <taxon>Eukaryota</taxon>
        <taxon>Metazoa</taxon>
        <taxon>Ecdysozoa</taxon>
        <taxon>Arthropoda</taxon>
        <taxon>Crustacea</taxon>
        <taxon>Multicrustacea</taxon>
        <taxon>Malacostraca</taxon>
        <taxon>Eumalacostraca</taxon>
        <taxon>Eucarida</taxon>
        <taxon>Decapoda</taxon>
        <taxon>Pleocyemata</taxon>
        <taxon>Anomura</taxon>
        <taxon>Galatheoidea</taxon>
        <taxon>Porcellanidae</taxon>
        <taxon>Petrolisthes</taxon>
    </lineage>
</organism>
<evidence type="ECO:0008006" key="5">
    <source>
        <dbReference type="Google" id="ProtNLM"/>
    </source>
</evidence>
<proteinExistence type="predicted"/>
<feature type="region of interest" description="Disordered" evidence="1">
    <location>
        <begin position="23"/>
        <end position="56"/>
    </location>
</feature>
<evidence type="ECO:0000313" key="4">
    <source>
        <dbReference type="Proteomes" id="UP001292094"/>
    </source>
</evidence>
<feature type="signal peptide" evidence="2">
    <location>
        <begin position="1"/>
        <end position="17"/>
    </location>
</feature>
<name>A0AAE1NS62_9EUCA</name>
<evidence type="ECO:0000313" key="3">
    <source>
        <dbReference type="EMBL" id="KAK4295224.1"/>
    </source>
</evidence>
<keyword evidence="4" id="KW-1185">Reference proteome</keyword>
<evidence type="ECO:0000256" key="2">
    <source>
        <dbReference type="SAM" id="SignalP"/>
    </source>
</evidence>
<dbReference type="Proteomes" id="UP001292094">
    <property type="component" value="Unassembled WGS sequence"/>
</dbReference>
<comment type="caution">
    <text evidence="3">The sequence shown here is derived from an EMBL/GenBank/DDBJ whole genome shotgun (WGS) entry which is preliminary data.</text>
</comment>
<dbReference type="EMBL" id="JAWZYT010004120">
    <property type="protein sequence ID" value="KAK4295224.1"/>
    <property type="molecule type" value="Genomic_DNA"/>
</dbReference>
<keyword evidence="2" id="KW-0732">Signal</keyword>
<evidence type="ECO:0000256" key="1">
    <source>
        <dbReference type="SAM" id="MobiDB-lite"/>
    </source>
</evidence>
<dbReference type="AlphaFoldDB" id="A0AAE1NS62"/>